<keyword evidence="2" id="KW-1185">Reference proteome</keyword>
<organism evidence="1 2">
    <name type="scientific">Triticum urartu</name>
    <name type="common">Red wild einkorn</name>
    <name type="synonym">Crithodium urartu</name>
    <dbReference type="NCBI Taxonomy" id="4572"/>
    <lineage>
        <taxon>Eukaryota</taxon>
        <taxon>Viridiplantae</taxon>
        <taxon>Streptophyta</taxon>
        <taxon>Embryophyta</taxon>
        <taxon>Tracheophyta</taxon>
        <taxon>Spermatophyta</taxon>
        <taxon>Magnoliopsida</taxon>
        <taxon>Liliopsida</taxon>
        <taxon>Poales</taxon>
        <taxon>Poaceae</taxon>
        <taxon>BOP clade</taxon>
        <taxon>Pooideae</taxon>
        <taxon>Triticodae</taxon>
        <taxon>Triticeae</taxon>
        <taxon>Triticinae</taxon>
        <taxon>Triticum</taxon>
    </lineage>
</organism>
<evidence type="ECO:0000313" key="1">
    <source>
        <dbReference type="EnsemblPlants" id="TuG1812G0600001647.01.T02.cds292153"/>
    </source>
</evidence>
<protein>
    <submittedName>
        <fullName evidence="1">Uncharacterized protein</fullName>
    </submittedName>
</protein>
<dbReference type="EnsemblPlants" id="TuG1812G0600001647.01.T02">
    <property type="protein sequence ID" value="TuG1812G0600001647.01.T02.cds292153"/>
    <property type="gene ID" value="TuG1812G0600001647.01"/>
</dbReference>
<dbReference type="Proteomes" id="UP000015106">
    <property type="component" value="Chromosome 6"/>
</dbReference>
<evidence type="ECO:0000313" key="2">
    <source>
        <dbReference type="Proteomes" id="UP000015106"/>
    </source>
</evidence>
<dbReference type="Gramene" id="TuG1812G0600001647.01.T01">
    <property type="protein sequence ID" value="TuG1812G0600001647.01.T01.cds292148"/>
    <property type="gene ID" value="TuG1812G0600001647.01"/>
</dbReference>
<reference evidence="1" key="3">
    <citation type="submission" date="2022-06" db="UniProtKB">
        <authorList>
            <consortium name="EnsemblPlants"/>
        </authorList>
    </citation>
    <scope>IDENTIFICATION</scope>
</reference>
<dbReference type="Gramene" id="TuG1812G0600001647.01.T02">
    <property type="protein sequence ID" value="TuG1812G0600001647.01.T02.cds292153"/>
    <property type="gene ID" value="TuG1812G0600001647.01"/>
</dbReference>
<dbReference type="AlphaFoldDB" id="A0A8R7USS3"/>
<proteinExistence type="predicted"/>
<reference evidence="2" key="1">
    <citation type="journal article" date="2013" name="Nature">
        <title>Draft genome of the wheat A-genome progenitor Triticum urartu.</title>
        <authorList>
            <person name="Ling H.Q."/>
            <person name="Zhao S."/>
            <person name="Liu D."/>
            <person name="Wang J."/>
            <person name="Sun H."/>
            <person name="Zhang C."/>
            <person name="Fan H."/>
            <person name="Li D."/>
            <person name="Dong L."/>
            <person name="Tao Y."/>
            <person name="Gao C."/>
            <person name="Wu H."/>
            <person name="Li Y."/>
            <person name="Cui Y."/>
            <person name="Guo X."/>
            <person name="Zheng S."/>
            <person name="Wang B."/>
            <person name="Yu K."/>
            <person name="Liang Q."/>
            <person name="Yang W."/>
            <person name="Lou X."/>
            <person name="Chen J."/>
            <person name="Feng M."/>
            <person name="Jian J."/>
            <person name="Zhang X."/>
            <person name="Luo G."/>
            <person name="Jiang Y."/>
            <person name="Liu J."/>
            <person name="Wang Z."/>
            <person name="Sha Y."/>
            <person name="Zhang B."/>
            <person name="Wu H."/>
            <person name="Tang D."/>
            <person name="Shen Q."/>
            <person name="Xue P."/>
            <person name="Zou S."/>
            <person name="Wang X."/>
            <person name="Liu X."/>
            <person name="Wang F."/>
            <person name="Yang Y."/>
            <person name="An X."/>
            <person name="Dong Z."/>
            <person name="Zhang K."/>
            <person name="Zhang X."/>
            <person name="Luo M.C."/>
            <person name="Dvorak J."/>
            <person name="Tong Y."/>
            <person name="Wang J."/>
            <person name="Yang H."/>
            <person name="Li Z."/>
            <person name="Wang D."/>
            <person name="Zhang A."/>
            <person name="Wang J."/>
        </authorList>
    </citation>
    <scope>NUCLEOTIDE SEQUENCE</scope>
    <source>
        <strain evidence="2">cv. G1812</strain>
    </source>
</reference>
<sequence>MRVISINVSYVAKQKHAPIDAISLWAWHFSFFLRRCSNIISSIKNCMYMSCYLDPKRKIKKGVHLPGTAQMPLKRRATGAPQLVITKLLQLP</sequence>
<dbReference type="EnsemblPlants" id="TuG1812G0600001647.01.T01">
    <property type="protein sequence ID" value="TuG1812G0600001647.01.T01.cds292148"/>
    <property type="gene ID" value="TuG1812G0600001647.01"/>
</dbReference>
<name>A0A8R7USS3_TRIUA</name>
<accession>A0A8R7USS3</accession>
<reference evidence="1" key="2">
    <citation type="submission" date="2018-03" db="EMBL/GenBank/DDBJ databases">
        <title>The Triticum urartu genome reveals the dynamic nature of wheat genome evolution.</title>
        <authorList>
            <person name="Ling H."/>
            <person name="Ma B."/>
            <person name="Shi X."/>
            <person name="Liu H."/>
            <person name="Dong L."/>
            <person name="Sun H."/>
            <person name="Cao Y."/>
            <person name="Gao Q."/>
            <person name="Zheng S."/>
            <person name="Li Y."/>
            <person name="Yu Y."/>
            <person name="Du H."/>
            <person name="Qi M."/>
            <person name="Li Y."/>
            <person name="Yu H."/>
            <person name="Cui Y."/>
            <person name="Wang N."/>
            <person name="Chen C."/>
            <person name="Wu H."/>
            <person name="Zhao Y."/>
            <person name="Zhang J."/>
            <person name="Li Y."/>
            <person name="Zhou W."/>
            <person name="Zhang B."/>
            <person name="Hu W."/>
            <person name="Eijk M."/>
            <person name="Tang J."/>
            <person name="Witsenboer H."/>
            <person name="Zhao S."/>
            <person name="Li Z."/>
            <person name="Zhang A."/>
            <person name="Wang D."/>
            <person name="Liang C."/>
        </authorList>
    </citation>
    <scope>NUCLEOTIDE SEQUENCE [LARGE SCALE GENOMIC DNA]</scope>
    <source>
        <strain evidence="1">cv. G1812</strain>
    </source>
</reference>